<dbReference type="Proteomes" id="UP001139354">
    <property type="component" value="Unassembled WGS sequence"/>
</dbReference>
<dbReference type="RefSeq" id="WP_229384577.1">
    <property type="nucleotide sequence ID" value="NZ_JAGTTN010000003.1"/>
</dbReference>
<evidence type="ECO:0000313" key="6">
    <source>
        <dbReference type="EMBL" id="MCC2032608.1"/>
    </source>
</evidence>
<sequence>MKITRIGAIAAAVGVSALALTGCAAATAGGDDDAPLRIGVAVYANSSFITQGHEGVDAYAAANDIDVLWQAADFDVNTQATQVEQLINQGVDAILLAPVQADSLAPQLALAAEKGIPVIAVNAELDDDASLASSVQPDDVAAGAQAAQMMIDELNGEGNVLILQGALGSSFEINRTEGMSEAIDAAPGISVLAQDSGEWSRDASINLVRTWINNFGDQIDGIIAQNDDMALGALQAAREAGVSIPVVGIDGIEDALNAVRDGEMVGTQLQHGRIELAAGLAVAQRVALGEEVEPLYHYIMPPVTQDNVAAVITNVVTDKDALLARLPELIDKNLASGDIANEE</sequence>
<name>A0A9X1S433_9MICO</name>
<feature type="domain" description="Periplasmic binding protein" evidence="5">
    <location>
        <begin position="39"/>
        <end position="291"/>
    </location>
</feature>
<organism evidence="6 7">
    <name type="scientific">Microbacterium allomyrinae</name>
    <dbReference type="NCBI Taxonomy" id="2830666"/>
    <lineage>
        <taxon>Bacteria</taxon>
        <taxon>Bacillati</taxon>
        <taxon>Actinomycetota</taxon>
        <taxon>Actinomycetes</taxon>
        <taxon>Micrococcales</taxon>
        <taxon>Microbacteriaceae</taxon>
        <taxon>Microbacterium</taxon>
    </lineage>
</organism>
<comment type="caution">
    <text evidence="6">The sequence shown here is derived from an EMBL/GenBank/DDBJ whole genome shotgun (WGS) entry which is preliminary data.</text>
</comment>
<dbReference type="Gene3D" id="3.40.50.2300">
    <property type="match status" value="2"/>
</dbReference>
<dbReference type="InterPro" id="IPR028082">
    <property type="entry name" value="Peripla_BP_I"/>
</dbReference>
<proteinExistence type="inferred from homology"/>
<comment type="similarity">
    <text evidence="2">Belongs to the bacterial solute-binding protein 2 family.</text>
</comment>
<evidence type="ECO:0000313" key="7">
    <source>
        <dbReference type="Proteomes" id="UP001139354"/>
    </source>
</evidence>
<dbReference type="PANTHER" id="PTHR46847">
    <property type="entry name" value="D-ALLOSE-BINDING PERIPLASMIC PROTEIN-RELATED"/>
    <property type="match status" value="1"/>
</dbReference>
<dbReference type="SUPFAM" id="SSF53822">
    <property type="entry name" value="Periplasmic binding protein-like I"/>
    <property type="match status" value="1"/>
</dbReference>
<dbReference type="GO" id="GO:0030313">
    <property type="term" value="C:cell envelope"/>
    <property type="evidence" value="ECO:0007669"/>
    <property type="project" value="UniProtKB-SubCell"/>
</dbReference>
<comment type="subcellular location">
    <subcellularLocation>
        <location evidence="1">Cell envelope</location>
    </subcellularLocation>
</comment>
<evidence type="ECO:0000259" key="5">
    <source>
        <dbReference type="Pfam" id="PF13407"/>
    </source>
</evidence>
<evidence type="ECO:0000256" key="3">
    <source>
        <dbReference type="ARBA" id="ARBA00022729"/>
    </source>
</evidence>
<accession>A0A9X1S433</accession>
<keyword evidence="3 4" id="KW-0732">Signal</keyword>
<dbReference type="PROSITE" id="PS51257">
    <property type="entry name" value="PROKAR_LIPOPROTEIN"/>
    <property type="match status" value="1"/>
</dbReference>
<keyword evidence="7" id="KW-1185">Reference proteome</keyword>
<dbReference type="Pfam" id="PF13407">
    <property type="entry name" value="Peripla_BP_4"/>
    <property type="match status" value="1"/>
</dbReference>
<dbReference type="InterPro" id="IPR025997">
    <property type="entry name" value="SBP_2_dom"/>
</dbReference>
<protein>
    <submittedName>
        <fullName evidence="6">Substrate-binding domain-containing protein</fullName>
    </submittedName>
</protein>
<evidence type="ECO:0000256" key="1">
    <source>
        <dbReference type="ARBA" id="ARBA00004196"/>
    </source>
</evidence>
<feature type="chain" id="PRO_5040917329" evidence="4">
    <location>
        <begin position="29"/>
        <end position="343"/>
    </location>
</feature>
<dbReference type="PANTHER" id="PTHR46847:SF1">
    <property type="entry name" value="D-ALLOSE-BINDING PERIPLASMIC PROTEIN-RELATED"/>
    <property type="match status" value="1"/>
</dbReference>
<reference evidence="6" key="1">
    <citation type="submission" date="2021-04" db="EMBL/GenBank/DDBJ databases">
        <title>Microbacterium tenobrionis sp. nov. and Microbacterium allomyrinae sp. nov., isolated from larvae of Tenobrio molitor and Allomyrina dichotoma, respectively.</title>
        <authorList>
            <person name="Lee S.D."/>
        </authorList>
    </citation>
    <scope>NUCLEOTIDE SEQUENCE</scope>
    <source>
        <strain evidence="6">BWT-G7</strain>
    </source>
</reference>
<gene>
    <name evidence="6" type="ORF">KEC57_10505</name>
</gene>
<feature type="signal peptide" evidence="4">
    <location>
        <begin position="1"/>
        <end position="28"/>
    </location>
</feature>
<evidence type="ECO:0000256" key="4">
    <source>
        <dbReference type="SAM" id="SignalP"/>
    </source>
</evidence>
<dbReference type="GO" id="GO:0030246">
    <property type="term" value="F:carbohydrate binding"/>
    <property type="evidence" value="ECO:0007669"/>
    <property type="project" value="UniProtKB-ARBA"/>
</dbReference>
<dbReference type="AlphaFoldDB" id="A0A9X1S433"/>
<evidence type="ECO:0000256" key="2">
    <source>
        <dbReference type="ARBA" id="ARBA00007639"/>
    </source>
</evidence>
<dbReference type="EMBL" id="JAGTTN010000003">
    <property type="protein sequence ID" value="MCC2032608.1"/>
    <property type="molecule type" value="Genomic_DNA"/>
</dbReference>